<feature type="compositionally biased region" description="Basic residues" evidence="1">
    <location>
        <begin position="45"/>
        <end position="58"/>
    </location>
</feature>
<feature type="compositionally biased region" description="Polar residues" evidence="1">
    <location>
        <begin position="93"/>
        <end position="108"/>
    </location>
</feature>
<proteinExistence type="predicted"/>
<dbReference type="Pfam" id="PF08284">
    <property type="entry name" value="RVP_2"/>
    <property type="match status" value="1"/>
</dbReference>
<evidence type="ECO:0000313" key="2">
    <source>
        <dbReference type="Proteomes" id="UP000818029"/>
    </source>
</evidence>
<dbReference type="RefSeq" id="XP_040938009.1">
    <property type="nucleotide sequence ID" value="XM_041082075.1"/>
</dbReference>
<dbReference type="SUPFAM" id="SSF56672">
    <property type="entry name" value="DNA/RNA polymerases"/>
    <property type="match status" value="1"/>
</dbReference>
<organism evidence="2 3">
    <name type="scientific">Gossypium hirsutum</name>
    <name type="common">Upland cotton</name>
    <name type="synonym">Gossypium mexicanum</name>
    <dbReference type="NCBI Taxonomy" id="3635"/>
    <lineage>
        <taxon>Eukaryota</taxon>
        <taxon>Viridiplantae</taxon>
        <taxon>Streptophyta</taxon>
        <taxon>Embryophyta</taxon>
        <taxon>Tracheophyta</taxon>
        <taxon>Spermatophyta</taxon>
        <taxon>Magnoliopsida</taxon>
        <taxon>eudicotyledons</taxon>
        <taxon>Gunneridae</taxon>
        <taxon>Pentapetalae</taxon>
        <taxon>rosids</taxon>
        <taxon>malvids</taxon>
        <taxon>Malvales</taxon>
        <taxon>Malvaceae</taxon>
        <taxon>Malvoideae</taxon>
        <taxon>Gossypium</taxon>
    </lineage>
</organism>
<evidence type="ECO:0000313" key="3">
    <source>
        <dbReference type="RefSeq" id="XP_040938009.1"/>
    </source>
</evidence>
<feature type="region of interest" description="Disordered" evidence="1">
    <location>
        <begin position="252"/>
        <end position="288"/>
    </location>
</feature>
<sequence>MCQRFEEGLNEEIKLLIGILEIREFAALVDQAKKAKELNNEKRQVMRKARVSCKRSNGKTHSFATKKSWSHQERSTSSVGYLGRARSSKRYNPKSSPSMVTSEGSVDDQQLRSKSEARAPARTYATRAREEDSALDVITGIFSIYDTHVIALINPGSTHSYLYMKLVSSMDMSVEPVEFVIKVSNPLDLRSSYYQLLVKESDVPKIAFRMSKSEFWLREVGFLSHIVSGDGIQVDPNKISAIVEWKPPKNVTEKMSSNQARDVSEGAESYAPASVQRDNSSSRRPMFGGQEEAKAAFFEMMDEWFEEYMRNHPEIP</sequence>
<evidence type="ECO:0008006" key="4">
    <source>
        <dbReference type="Google" id="ProtNLM"/>
    </source>
</evidence>
<reference evidence="2" key="1">
    <citation type="journal article" date="2020" name="Nat. Genet.">
        <title>Genomic diversifications of five Gossypium allopolyploid species and their impact on cotton improvement.</title>
        <authorList>
            <person name="Chen Z.J."/>
            <person name="Sreedasyam A."/>
            <person name="Ando A."/>
            <person name="Song Q."/>
            <person name="De Santiago L.M."/>
            <person name="Hulse-Kemp A.M."/>
            <person name="Ding M."/>
            <person name="Ye W."/>
            <person name="Kirkbride R.C."/>
            <person name="Jenkins J."/>
            <person name="Plott C."/>
            <person name="Lovell J."/>
            <person name="Lin Y.M."/>
            <person name="Vaughn R."/>
            <person name="Liu B."/>
            <person name="Simpson S."/>
            <person name="Scheffler B.E."/>
            <person name="Wen L."/>
            <person name="Saski C.A."/>
            <person name="Grover C.E."/>
            <person name="Hu G."/>
            <person name="Conover J.L."/>
            <person name="Carlson J.W."/>
            <person name="Shu S."/>
            <person name="Boston L.B."/>
            <person name="Williams M."/>
            <person name="Peterson D.G."/>
            <person name="McGee K."/>
            <person name="Jones D.C."/>
            <person name="Wendel J.F."/>
            <person name="Stelly D.M."/>
            <person name="Grimwood J."/>
            <person name="Schmutz J."/>
        </authorList>
    </citation>
    <scope>NUCLEOTIDE SEQUENCE [LARGE SCALE GENOMIC DNA]</scope>
    <source>
        <strain evidence="2">cv. TM-1</strain>
    </source>
</reference>
<evidence type="ECO:0000256" key="1">
    <source>
        <dbReference type="SAM" id="MobiDB-lite"/>
    </source>
</evidence>
<gene>
    <name evidence="3" type="primary">LOC121210011</name>
</gene>
<feature type="compositionally biased region" description="Basic and acidic residues" evidence="1">
    <location>
        <begin position="109"/>
        <end position="119"/>
    </location>
</feature>
<keyword evidence="2" id="KW-1185">Reference proteome</keyword>
<accession>A0ABM2Z5L2</accession>
<dbReference type="GeneID" id="121210011"/>
<name>A0ABM2Z5L2_GOSHI</name>
<protein>
    <recommendedName>
        <fullName evidence="4">Gag-Pol polyprotein</fullName>
    </recommendedName>
</protein>
<reference evidence="3" key="2">
    <citation type="submission" date="2025-08" db="UniProtKB">
        <authorList>
            <consortium name="RefSeq"/>
        </authorList>
    </citation>
    <scope>IDENTIFICATION</scope>
</reference>
<feature type="region of interest" description="Disordered" evidence="1">
    <location>
        <begin position="41"/>
        <end position="125"/>
    </location>
</feature>
<dbReference type="Proteomes" id="UP000818029">
    <property type="component" value="Chromosome A11"/>
</dbReference>
<dbReference type="InterPro" id="IPR043502">
    <property type="entry name" value="DNA/RNA_pol_sf"/>
</dbReference>